<dbReference type="AlphaFoldDB" id="A0A2A5WU32"/>
<dbReference type="Proteomes" id="UP000219327">
    <property type="component" value="Unassembled WGS sequence"/>
</dbReference>
<keyword evidence="3 7" id="KW-0812">Transmembrane</keyword>
<feature type="compositionally biased region" description="Basic and acidic residues" evidence="6">
    <location>
        <begin position="78"/>
        <end position="90"/>
    </location>
</feature>
<dbReference type="Pfam" id="PF04024">
    <property type="entry name" value="PspC"/>
    <property type="match status" value="1"/>
</dbReference>
<comment type="caution">
    <text evidence="9">The sequence shown here is derived from an EMBL/GenBank/DDBJ whole genome shotgun (WGS) entry which is preliminary data.</text>
</comment>
<feature type="domain" description="Phage shock protein PspC N-terminal" evidence="8">
    <location>
        <begin position="112"/>
        <end position="168"/>
    </location>
</feature>
<keyword evidence="2" id="KW-1003">Cell membrane</keyword>
<evidence type="ECO:0000259" key="8">
    <source>
        <dbReference type="Pfam" id="PF04024"/>
    </source>
</evidence>
<dbReference type="InterPro" id="IPR052027">
    <property type="entry name" value="PspC"/>
</dbReference>
<evidence type="ECO:0000313" key="9">
    <source>
        <dbReference type="EMBL" id="PDH39931.1"/>
    </source>
</evidence>
<evidence type="ECO:0000256" key="5">
    <source>
        <dbReference type="ARBA" id="ARBA00023136"/>
    </source>
</evidence>
<dbReference type="PANTHER" id="PTHR33885:SF3">
    <property type="entry name" value="PHAGE SHOCK PROTEIN C"/>
    <property type="match status" value="1"/>
</dbReference>
<protein>
    <recommendedName>
        <fullName evidence="8">Phage shock protein PspC N-terminal domain-containing protein</fullName>
    </recommendedName>
</protein>
<evidence type="ECO:0000256" key="3">
    <source>
        <dbReference type="ARBA" id="ARBA00022692"/>
    </source>
</evidence>
<feature type="compositionally biased region" description="Basic and acidic residues" evidence="6">
    <location>
        <begin position="31"/>
        <end position="45"/>
    </location>
</feature>
<feature type="compositionally biased region" description="Basic residues" evidence="6">
    <location>
        <begin position="91"/>
        <end position="107"/>
    </location>
</feature>
<dbReference type="GO" id="GO:0005886">
    <property type="term" value="C:plasma membrane"/>
    <property type="evidence" value="ECO:0007669"/>
    <property type="project" value="UniProtKB-SubCell"/>
</dbReference>
<organism evidence="9 10">
    <name type="scientific">OM182 bacterium MED-G24</name>
    <dbReference type="NCBI Taxonomy" id="1986255"/>
    <lineage>
        <taxon>Bacteria</taxon>
        <taxon>Pseudomonadati</taxon>
        <taxon>Pseudomonadota</taxon>
        <taxon>Gammaproteobacteria</taxon>
        <taxon>OMG group</taxon>
        <taxon>OM182 clade</taxon>
    </lineage>
</organism>
<name>A0A2A5WU32_9GAMM</name>
<feature type="region of interest" description="Disordered" evidence="6">
    <location>
        <begin position="1"/>
        <end position="45"/>
    </location>
</feature>
<evidence type="ECO:0000313" key="10">
    <source>
        <dbReference type="Proteomes" id="UP000219327"/>
    </source>
</evidence>
<accession>A0A2A5WU32</accession>
<feature type="transmembrane region" description="Helical" evidence="7">
    <location>
        <begin position="142"/>
        <end position="166"/>
    </location>
</feature>
<proteinExistence type="predicted"/>
<evidence type="ECO:0000256" key="4">
    <source>
        <dbReference type="ARBA" id="ARBA00022989"/>
    </source>
</evidence>
<evidence type="ECO:0000256" key="2">
    <source>
        <dbReference type="ARBA" id="ARBA00022475"/>
    </source>
</evidence>
<evidence type="ECO:0000256" key="6">
    <source>
        <dbReference type="SAM" id="MobiDB-lite"/>
    </source>
</evidence>
<evidence type="ECO:0000256" key="7">
    <source>
        <dbReference type="SAM" id="Phobius"/>
    </source>
</evidence>
<sequence length="246" mass="28738">MRRSRRLAERAERRARRKKEDAYKASGRAQRLAEKARRRAHGFEDKVDDFVEKTEEWLTGQGRGRHTGADSFCTEQSDEARPSRTRSSSERRRRTRRSRHKARKWPRRRESGLYRDKDRGKVCGVCAGIADYFNIDPWQTRVVALAGLFFMPQITVPAYLIAYFAMDDKPYYRRATDRYEESVGTTTHADSQESPEPEDLSAEIVSLVDVIARFDENEQRLRVMESYVTSPAFELQREFQKISGES</sequence>
<keyword evidence="5 7" id="KW-0472">Membrane</keyword>
<dbReference type="InterPro" id="IPR007168">
    <property type="entry name" value="Phageshock_PspC_N"/>
</dbReference>
<evidence type="ECO:0000256" key="1">
    <source>
        <dbReference type="ARBA" id="ARBA00004162"/>
    </source>
</evidence>
<keyword evidence="4 7" id="KW-1133">Transmembrane helix</keyword>
<feature type="compositionally biased region" description="Basic and acidic residues" evidence="6">
    <location>
        <begin position="1"/>
        <end position="23"/>
    </location>
</feature>
<dbReference type="PANTHER" id="PTHR33885">
    <property type="entry name" value="PHAGE SHOCK PROTEIN C"/>
    <property type="match status" value="1"/>
</dbReference>
<feature type="region of interest" description="Disordered" evidence="6">
    <location>
        <begin position="57"/>
        <end position="110"/>
    </location>
</feature>
<reference evidence="9 10" key="1">
    <citation type="submission" date="2017-08" db="EMBL/GenBank/DDBJ databases">
        <title>Fine stratification of microbial communities through a metagenomic profile of the photic zone.</title>
        <authorList>
            <person name="Haro-Moreno J.M."/>
            <person name="Lopez-Perez M."/>
            <person name="De La Torre J."/>
            <person name="Picazo A."/>
            <person name="Camacho A."/>
            <person name="Rodriguez-Valera F."/>
        </authorList>
    </citation>
    <scope>NUCLEOTIDE SEQUENCE [LARGE SCALE GENOMIC DNA]</scope>
    <source>
        <strain evidence="9">MED-G24</strain>
    </source>
</reference>
<comment type="subcellular location">
    <subcellularLocation>
        <location evidence="1">Cell membrane</location>
        <topology evidence="1">Single-pass membrane protein</topology>
    </subcellularLocation>
</comment>
<dbReference type="EMBL" id="NTKD01000017">
    <property type="protein sequence ID" value="PDH39931.1"/>
    <property type="molecule type" value="Genomic_DNA"/>
</dbReference>
<gene>
    <name evidence="9" type="ORF">CNE99_04575</name>
</gene>